<comment type="caution">
    <text evidence="5">The sequence shown here is derived from an EMBL/GenBank/DDBJ whole genome shotgun (WGS) entry which is preliminary data.</text>
</comment>
<dbReference type="Gene3D" id="1.25.40.80">
    <property type="match status" value="1"/>
</dbReference>
<keyword evidence="3" id="KW-0274">FAD</keyword>
<evidence type="ECO:0000256" key="1">
    <source>
        <dbReference type="ARBA" id="ARBA00001974"/>
    </source>
</evidence>
<feature type="domain" description="Cryptochrome/DNA photolyase FAD-binding" evidence="4">
    <location>
        <begin position="66"/>
        <end position="220"/>
    </location>
</feature>
<protein>
    <submittedName>
        <fullName evidence="5">FAD-binding domain-containing protein</fullName>
    </submittedName>
</protein>
<evidence type="ECO:0000256" key="3">
    <source>
        <dbReference type="ARBA" id="ARBA00022827"/>
    </source>
</evidence>
<evidence type="ECO:0000259" key="4">
    <source>
        <dbReference type="Pfam" id="PF03441"/>
    </source>
</evidence>
<dbReference type="EMBL" id="JBBYHR010000006">
    <property type="protein sequence ID" value="MEL1245004.1"/>
    <property type="molecule type" value="Genomic_DNA"/>
</dbReference>
<dbReference type="RefSeq" id="WP_341697319.1">
    <property type="nucleotide sequence ID" value="NZ_JBBYHR010000006.1"/>
</dbReference>
<gene>
    <name evidence="5" type="ORF">AAEO56_12070</name>
</gene>
<comment type="cofactor">
    <cofactor evidence="1">
        <name>FAD</name>
        <dbReference type="ChEBI" id="CHEBI:57692"/>
    </cofactor>
</comment>
<dbReference type="Pfam" id="PF03441">
    <property type="entry name" value="FAD_binding_7"/>
    <property type="match status" value="1"/>
</dbReference>
<dbReference type="PANTHER" id="PTHR11455">
    <property type="entry name" value="CRYPTOCHROME"/>
    <property type="match status" value="1"/>
</dbReference>
<proteinExistence type="predicted"/>
<dbReference type="PANTHER" id="PTHR11455:SF18">
    <property type="entry name" value="SI:CH1073-390K14.1"/>
    <property type="match status" value="1"/>
</dbReference>
<dbReference type="Gene3D" id="1.10.579.10">
    <property type="entry name" value="DNA Cyclobutane Dipyrimidine Photolyase, subunit A, domain 3"/>
    <property type="match status" value="1"/>
</dbReference>
<dbReference type="SUPFAM" id="SSF48173">
    <property type="entry name" value="Cryptochrome/photolyase FAD-binding domain"/>
    <property type="match status" value="1"/>
</dbReference>
<dbReference type="InterPro" id="IPR005101">
    <property type="entry name" value="Cryptochr/Photolyase_FAD-bd"/>
</dbReference>
<evidence type="ECO:0000313" key="5">
    <source>
        <dbReference type="EMBL" id="MEL1245004.1"/>
    </source>
</evidence>
<accession>A0ABU9HYZ5</accession>
<organism evidence="5 6">
    <name type="scientific">Flavobacterium arundinis</name>
    <dbReference type="NCBI Taxonomy" id="3139143"/>
    <lineage>
        <taxon>Bacteria</taxon>
        <taxon>Pseudomonadati</taxon>
        <taxon>Bacteroidota</taxon>
        <taxon>Flavobacteriia</taxon>
        <taxon>Flavobacteriales</taxon>
        <taxon>Flavobacteriaceae</taxon>
        <taxon>Flavobacterium</taxon>
    </lineage>
</organism>
<dbReference type="InterPro" id="IPR036134">
    <property type="entry name" value="Crypto/Photolyase_FAD-like_sf"/>
</dbReference>
<keyword evidence="6" id="KW-1185">Reference proteome</keyword>
<dbReference type="InterPro" id="IPR002081">
    <property type="entry name" value="Cryptochrome/DNA_photolyase_1"/>
</dbReference>
<reference evidence="5 6" key="1">
    <citation type="submission" date="2024-04" db="EMBL/GenBank/DDBJ databases">
        <title>Flavobacterium sp. DGU11 16S ribosomal RNA gene Genome sequencing and assembly.</title>
        <authorList>
            <person name="Park S."/>
        </authorList>
    </citation>
    <scope>NUCLEOTIDE SEQUENCE [LARGE SCALE GENOMIC DNA]</scope>
    <source>
        <strain evidence="5 6">DGU11</strain>
    </source>
</reference>
<evidence type="ECO:0000256" key="2">
    <source>
        <dbReference type="ARBA" id="ARBA00022630"/>
    </source>
</evidence>
<name>A0ABU9HYZ5_9FLAO</name>
<keyword evidence="2" id="KW-0285">Flavoprotein</keyword>
<dbReference type="Proteomes" id="UP001464555">
    <property type="component" value="Unassembled WGS sequence"/>
</dbReference>
<sequence length="362" mass="41343">MKFPASLNDIIERIDTIDPKAYAQTRNYFSGAVSQLSPYISRGIISTRFVYSRLRERYAAQECVRFVSELLWREYFQRLQQHDPSIDTRPRLGNGIGKRAIPEGMLRAATGIDAVDTAISNLYRDGYMHNHARMYTASLCIMAGYNYLQPARWMYYHLLDGDVASNFCSWQWVAGLHTGKRYIANQENINTYSGTAQKGTSLDKSYADIEQLSYLPELEEQAQLDFATLLPDPGELSLQDAPVLIYNSYNLDPLWRKDSTANRILHLDPAHFAAYPVSEKVMDFIMAAARHIDGLQIFKGAYSTLKSSYPNHTFIAKEHPLFSYPGAITDPRDWLAEKVDGAYPSFSKYYSAVKKIYYADYI</sequence>
<evidence type="ECO:0000313" key="6">
    <source>
        <dbReference type="Proteomes" id="UP001464555"/>
    </source>
</evidence>